<evidence type="ECO:0000313" key="3">
    <source>
        <dbReference type="EMBL" id="SMF09208.1"/>
    </source>
</evidence>
<organism evidence="3 4">
    <name type="scientific">Desulfovibrio gilichinskyi</name>
    <dbReference type="NCBI Taxonomy" id="1519643"/>
    <lineage>
        <taxon>Bacteria</taxon>
        <taxon>Pseudomonadati</taxon>
        <taxon>Thermodesulfobacteriota</taxon>
        <taxon>Desulfovibrionia</taxon>
        <taxon>Desulfovibrionales</taxon>
        <taxon>Desulfovibrionaceae</taxon>
        <taxon>Desulfovibrio</taxon>
    </lineage>
</organism>
<keyword evidence="3" id="KW-0808">Transferase</keyword>
<dbReference type="InterPro" id="IPR022622">
    <property type="entry name" value="DUF3492"/>
</dbReference>
<proteinExistence type="predicted"/>
<dbReference type="NCBIfam" id="NF038011">
    <property type="entry name" value="PelF"/>
    <property type="match status" value="1"/>
</dbReference>
<dbReference type="OrthoDB" id="9803091at2"/>
<dbReference type="Proteomes" id="UP000192906">
    <property type="component" value="Unassembled WGS sequence"/>
</dbReference>
<evidence type="ECO:0000313" key="4">
    <source>
        <dbReference type="Proteomes" id="UP000192906"/>
    </source>
</evidence>
<feature type="domain" description="Glycosyl transferase family 1" evidence="1">
    <location>
        <begin position="311"/>
        <end position="475"/>
    </location>
</feature>
<dbReference type="PANTHER" id="PTHR12526:SF608">
    <property type="entry name" value="PELF"/>
    <property type="match status" value="1"/>
</dbReference>
<dbReference type="AlphaFoldDB" id="A0A1X7D5D1"/>
<dbReference type="Pfam" id="PF00534">
    <property type="entry name" value="Glycos_transf_1"/>
    <property type="match status" value="1"/>
</dbReference>
<sequence>MSNDDNKNEKEYDVCLLLEGTYPFVSGGVSSWIHNLIKGMPDLTFTAVCILATSKEKAEYKYEVPDNFVDPKIIYLHDHVDIKQSMFNKISKKNMQKMTEFHKNIDLLDIDFMKEIVTLFREGKFPLSELIHGKKTWDLLIERYGPEVNKESFIDYFWTFRFTHLPIFKMLPLELPKAKVYHTISTGYAGLLGVIARITTGRPLLLTEHGIYVKERKIEISQAEWIYHKNDDRFRVDSKLGAIQTFWIRMFEQLGKICYDYSSEIYTLYEGNKQLEILEGADPAKIKIIPNGISLKNFLGLKPEDHDYKGQTEFAVGFVGRVVPIKDVKTFLRACKIVALKIDKLKVYIMGPTEEDEEYYEECLNLVKLLHLENIVEFTGKVKVADYLPILDVIVLTSISEAQPLVIMEANCAGVPAVASDVGSCRELLEGRTISDKALGPSGIVTKVADPVGTGEAILTILQKPVLRKKMSLAGIERVKTFYKESDLNKTYLKIYHKHMKMEDLE</sequence>
<protein>
    <submittedName>
        <fullName evidence="3">Glycosyltransferase involved in cell wall bisynthesis</fullName>
    </submittedName>
</protein>
<dbReference type="InterPro" id="IPR001296">
    <property type="entry name" value="Glyco_trans_1"/>
</dbReference>
<dbReference type="InterPro" id="IPR047691">
    <property type="entry name" value="PelF-like"/>
</dbReference>
<name>A0A1X7D5D1_9BACT</name>
<keyword evidence="4" id="KW-1185">Reference proteome</keyword>
<dbReference type="STRING" id="1519643.SAMN06295933_1675"/>
<dbReference type="EMBL" id="FWZU01000002">
    <property type="protein sequence ID" value="SMF09208.1"/>
    <property type="molecule type" value="Genomic_DNA"/>
</dbReference>
<gene>
    <name evidence="3" type="ORF">SAMN06295933_1675</name>
</gene>
<reference evidence="4" key="1">
    <citation type="submission" date="2017-04" db="EMBL/GenBank/DDBJ databases">
        <authorList>
            <person name="Varghese N."/>
            <person name="Submissions S."/>
        </authorList>
    </citation>
    <scope>NUCLEOTIDE SEQUENCE [LARGE SCALE GENOMIC DNA]</scope>
    <source>
        <strain evidence="4">K3S</strain>
    </source>
</reference>
<dbReference type="PANTHER" id="PTHR12526">
    <property type="entry name" value="GLYCOSYLTRANSFERASE"/>
    <property type="match status" value="1"/>
</dbReference>
<dbReference type="GO" id="GO:0016740">
    <property type="term" value="F:transferase activity"/>
    <property type="evidence" value="ECO:0007669"/>
    <property type="project" value="UniProtKB-KW"/>
</dbReference>
<feature type="domain" description="DUF3492" evidence="2">
    <location>
        <begin position="13"/>
        <end position="283"/>
    </location>
</feature>
<dbReference type="Pfam" id="PF11997">
    <property type="entry name" value="DUF3492"/>
    <property type="match status" value="1"/>
</dbReference>
<dbReference type="SUPFAM" id="SSF53756">
    <property type="entry name" value="UDP-Glycosyltransferase/glycogen phosphorylase"/>
    <property type="match status" value="1"/>
</dbReference>
<dbReference type="RefSeq" id="WP_085101052.1">
    <property type="nucleotide sequence ID" value="NZ_FWZU01000002.1"/>
</dbReference>
<accession>A0A1X7D5D1</accession>
<dbReference type="Gene3D" id="3.40.50.2000">
    <property type="entry name" value="Glycogen Phosphorylase B"/>
    <property type="match status" value="2"/>
</dbReference>
<evidence type="ECO:0000259" key="2">
    <source>
        <dbReference type="Pfam" id="PF11997"/>
    </source>
</evidence>
<evidence type="ECO:0000259" key="1">
    <source>
        <dbReference type="Pfam" id="PF00534"/>
    </source>
</evidence>